<dbReference type="GO" id="GO:0035869">
    <property type="term" value="C:ciliary transition zone"/>
    <property type="evidence" value="ECO:0007669"/>
    <property type="project" value="TreeGrafter"/>
</dbReference>
<keyword evidence="5" id="KW-1185">Reference proteome</keyword>
<feature type="region of interest" description="Disordered" evidence="2">
    <location>
        <begin position="120"/>
        <end position="139"/>
    </location>
</feature>
<accession>C1MU53</accession>
<dbReference type="STRING" id="564608.C1MU53"/>
<feature type="domain" description="C2" evidence="3">
    <location>
        <begin position="828"/>
        <end position="982"/>
    </location>
</feature>
<dbReference type="OMA" id="CARENQN"/>
<feature type="compositionally biased region" description="Pro residues" evidence="2">
    <location>
        <begin position="41"/>
        <end position="50"/>
    </location>
</feature>
<dbReference type="EMBL" id="GG663740">
    <property type="protein sequence ID" value="EEH56269.1"/>
    <property type="molecule type" value="Genomic_DNA"/>
</dbReference>
<feature type="coiled-coil region" evidence="1">
    <location>
        <begin position="328"/>
        <end position="355"/>
    </location>
</feature>
<dbReference type="InterPro" id="IPR000008">
    <property type="entry name" value="C2_dom"/>
</dbReference>
<dbReference type="eggNOG" id="KOG3639">
    <property type="taxonomic scope" value="Eukaryota"/>
</dbReference>
<feature type="compositionally biased region" description="Polar residues" evidence="2">
    <location>
        <begin position="947"/>
        <end position="958"/>
    </location>
</feature>
<evidence type="ECO:0000256" key="2">
    <source>
        <dbReference type="SAM" id="MobiDB-lite"/>
    </source>
</evidence>
<dbReference type="InterPro" id="IPR028928">
    <property type="entry name" value="CC2D2AN-C2"/>
</dbReference>
<dbReference type="InterPro" id="IPR052434">
    <property type="entry name" value="Tectonic-like_complex_comp"/>
</dbReference>
<dbReference type="OrthoDB" id="2162143at2759"/>
<feature type="region of interest" description="Disordered" evidence="2">
    <location>
        <begin position="937"/>
        <end position="958"/>
    </location>
</feature>
<gene>
    <name evidence="4" type="ORF">MICPUCDRAFT_58671</name>
</gene>
<dbReference type="RefSeq" id="XP_003059137.1">
    <property type="nucleotide sequence ID" value="XM_003059091.1"/>
</dbReference>
<sequence>MSGTVPTVIPAQLRAAAGRPPTPPPAAPPAPPTEDANAAAMPPPPPPPPASDAVAVTVAASPPSSPPPRDAAATRDPMALDDYAPRGGPMVTRVWQPTPAPDASAVGSIMLAPLTPPREKTRAAMHGGAGTAAAAASNPRRDRALAGAGDDDGLIVRRRPAARADNLARRVQRAEAEKNDARWFDERDGGIRCAADPIPPGGERSRPARWFDPDAPYLQTIPAVDHLAGLDGAAAMASSFGGGAKDDDAYRLEVSVGRLEFACHPLMGKEDFLAAQLEETFRAYKRRELSGLARLYDTKSHAARARAKALRREMDGGVALFLSGASPAERLKAMEEEAEEALQLALDEGEKARAAVKHMIDLHVAIEEARRAMGSRATSVRLVTRPKPGSDPAHIAAGTAELEPILTGGPPRDEGANVLRAEQNRRSRAASARFSVALEINGKTVPGWSQPVSLSSNGGFSTTIAHAFSVTVSKWPESVRLVLYEKGTVMDTKIAAVPVALPGAELDAPTADPHAKQYQFSAESPFNPAWNNTAAGAIPIGDATADTGAKFTSGSLFITCAWVPRETHGFGGAAAAAAAAAARDDDVEKRARIAPPPPTRATMKKQRAAHALQGAGVDFRASIDGGEGGLKAALDPSNPEDAALLETMETKDALKHQTGGGAVNGGFRLASVDDQMLGYTSKASKRQQLLKLRAEQGVPLMDGGVPLEDVNIPDHLLDKTAEEFAGDKIMGAQMAGLAEADRRASKIADHLHRIRLNLKRANRNAKAGIKGTKGPARTEDVVKDTPLPILAFNMENIARVFSFLKPRRKLRPTRRRARAEESHPEYCEVVINIQKAFNLPVRSGGGGGGGRGMNRGGGYGDDRGGFGAGFGGELQPYIEVTFQNYTTRTRVASGSSPSWQESISLPFRPPGGDFSPAGLVNMSDAIEITLFDEVHEEPERSYGAASRTRNGGSETTSTTRHFLGKINVSVASLYRAGDGKVEGVLPFEQPRALIGYDTPPPVANATGRGGVPGAGGLSPQIRASLGVYIQFAPALAKPDPGPSDAGQGEEDALLRHGQKWEMDARGANKSCKHRPYVSAVTNAQGRSCLLPRYVAPAALPPGFQGAVADEPTLRQLLRFVHLVPHVSDMEAFETPANVDIWTTSAEFLDLCAGDSEEHALLLVGYLLTLGVEAYIVLGVSAADANAAMVFTPGGQGRAAQNMTRHGGRNGDPNAYAPMLEDALMWDPFSGEVYSVYDSSCSACMGEIAVVFNADNIWANVQPRARPHEMHWNLNDSAHWKPYFSVTGFAPRSLPTCQKTIAYQSYEPAFYERIASAVEREAMDAVVRIRSRQHTPFNRRVSRQLKEMLRDIEGHVLMSPDEAAMGISLGGGKGRVGTLTELHVNELGNMLDGYTVTGCPINLRFVDAAEVRNAIEETAIADTSRSDVEFAVATHVEPYGATFVCSVWIYVARLTKNSRY</sequence>
<organism evidence="5">
    <name type="scientific">Micromonas pusilla (strain CCMP1545)</name>
    <name type="common">Picoplanktonic green alga</name>
    <dbReference type="NCBI Taxonomy" id="564608"/>
    <lineage>
        <taxon>Eukaryota</taxon>
        <taxon>Viridiplantae</taxon>
        <taxon>Chlorophyta</taxon>
        <taxon>Mamiellophyceae</taxon>
        <taxon>Mamiellales</taxon>
        <taxon>Mamiellaceae</taxon>
        <taxon>Micromonas</taxon>
    </lineage>
</organism>
<dbReference type="GeneID" id="9684503"/>
<dbReference type="SMART" id="SM00239">
    <property type="entry name" value="C2"/>
    <property type="match status" value="1"/>
</dbReference>
<dbReference type="Pfam" id="PF15625">
    <property type="entry name" value="CC2D2AN-C2"/>
    <property type="match status" value="1"/>
</dbReference>
<evidence type="ECO:0000256" key="1">
    <source>
        <dbReference type="SAM" id="Coils"/>
    </source>
</evidence>
<evidence type="ECO:0000259" key="3">
    <source>
        <dbReference type="SMART" id="SM00239"/>
    </source>
</evidence>
<dbReference type="PANTHER" id="PTHR20837:SF0">
    <property type="entry name" value="COILED-COIL AND C2 DOMAIN-CONTAINING PROTEIN 2A"/>
    <property type="match status" value="1"/>
</dbReference>
<feature type="region of interest" description="Disordered" evidence="2">
    <location>
        <begin position="1"/>
        <end position="99"/>
    </location>
</feature>
<evidence type="ECO:0000313" key="4">
    <source>
        <dbReference type="EMBL" id="EEH56269.1"/>
    </source>
</evidence>
<dbReference type="Pfam" id="PF24656">
    <property type="entry name" value="CEPT76_peptidase"/>
    <property type="match status" value="1"/>
</dbReference>
<dbReference type="Gene3D" id="2.60.40.150">
    <property type="entry name" value="C2 domain"/>
    <property type="match status" value="1"/>
</dbReference>
<keyword evidence="1" id="KW-0175">Coiled coil</keyword>
<feature type="compositionally biased region" description="Low complexity" evidence="2">
    <location>
        <begin position="51"/>
        <end position="62"/>
    </location>
</feature>
<dbReference type="GO" id="GO:1905515">
    <property type="term" value="P:non-motile cilium assembly"/>
    <property type="evidence" value="ECO:0007669"/>
    <property type="project" value="TreeGrafter"/>
</dbReference>
<dbReference type="GO" id="GO:1904491">
    <property type="term" value="P:protein localization to ciliary transition zone"/>
    <property type="evidence" value="ECO:0007669"/>
    <property type="project" value="TreeGrafter"/>
</dbReference>
<protein>
    <submittedName>
        <fullName evidence="4">C2 domain-containing protein</fullName>
    </submittedName>
</protein>
<dbReference type="SUPFAM" id="SSF49562">
    <property type="entry name" value="C2 domain (Calcium/lipid-binding domain, CaLB)"/>
    <property type="match status" value="1"/>
</dbReference>
<dbReference type="Proteomes" id="UP000001876">
    <property type="component" value="Unassembled WGS sequence"/>
</dbReference>
<dbReference type="InterPro" id="IPR056290">
    <property type="entry name" value="CEPT76/DRC7_peptidase-like_dom"/>
</dbReference>
<dbReference type="PANTHER" id="PTHR20837">
    <property type="entry name" value="CENTROSOMAL PROTEIN-RELATED"/>
    <property type="match status" value="1"/>
</dbReference>
<evidence type="ECO:0000313" key="5">
    <source>
        <dbReference type="Proteomes" id="UP000001876"/>
    </source>
</evidence>
<dbReference type="InterPro" id="IPR035892">
    <property type="entry name" value="C2_domain_sf"/>
</dbReference>
<proteinExistence type="predicted"/>
<feature type="compositionally biased region" description="Pro residues" evidence="2">
    <location>
        <begin position="20"/>
        <end position="32"/>
    </location>
</feature>
<dbReference type="Gene3D" id="3.10.620.30">
    <property type="match status" value="1"/>
</dbReference>
<reference evidence="4 5" key="1">
    <citation type="journal article" date="2009" name="Science">
        <title>Green evolution and dynamic adaptations revealed by genomes of the marine picoeukaryotes Micromonas.</title>
        <authorList>
            <person name="Worden A.Z."/>
            <person name="Lee J.H."/>
            <person name="Mock T."/>
            <person name="Rouze P."/>
            <person name="Simmons M.P."/>
            <person name="Aerts A.L."/>
            <person name="Allen A.E."/>
            <person name="Cuvelier M.L."/>
            <person name="Derelle E."/>
            <person name="Everett M.V."/>
            <person name="Foulon E."/>
            <person name="Grimwood J."/>
            <person name="Gundlach H."/>
            <person name="Henrissat B."/>
            <person name="Napoli C."/>
            <person name="McDonald S.M."/>
            <person name="Parker M.S."/>
            <person name="Rombauts S."/>
            <person name="Salamov A."/>
            <person name="Von Dassow P."/>
            <person name="Badger J.H."/>
            <person name="Coutinho P.M."/>
            <person name="Demir E."/>
            <person name="Dubchak I."/>
            <person name="Gentemann C."/>
            <person name="Eikrem W."/>
            <person name="Gready J.E."/>
            <person name="John U."/>
            <person name="Lanier W."/>
            <person name="Lindquist E.A."/>
            <person name="Lucas S."/>
            <person name="Mayer K.F."/>
            <person name="Moreau H."/>
            <person name="Not F."/>
            <person name="Otillar R."/>
            <person name="Panaud O."/>
            <person name="Pangilinan J."/>
            <person name="Paulsen I."/>
            <person name="Piegu B."/>
            <person name="Poliakov A."/>
            <person name="Robbens S."/>
            <person name="Schmutz J."/>
            <person name="Toulza E."/>
            <person name="Wyss T."/>
            <person name="Zelensky A."/>
            <person name="Zhou K."/>
            <person name="Armbrust E.V."/>
            <person name="Bhattacharya D."/>
            <person name="Goodenough U.W."/>
            <person name="Van de Peer Y."/>
            <person name="Grigoriev I.V."/>
        </authorList>
    </citation>
    <scope>NUCLEOTIDE SEQUENCE [LARGE SCALE GENOMIC DNA]</scope>
    <source>
        <strain evidence="4 5">CCMP1545</strain>
    </source>
</reference>
<name>C1MU53_MICPC</name>
<dbReference type="KEGG" id="mpp:MICPUCDRAFT_58671"/>